<reference evidence="1 2" key="1">
    <citation type="submission" date="2019-06" db="EMBL/GenBank/DDBJ databases">
        <title>Saccharibacillus brassicae sp. nov., an endophytic bacterium isolated from Chinese cabbage seeds (Brassica pekinensis).</title>
        <authorList>
            <person name="Jiang L."/>
            <person name="Lee J."/>
            <person name="Kim S.W."/>
        </authorList>
    </citation>
    <scope>NUCLEOTIDE SEQUENCE [LARGE SCALE GENOMIC DNA]</scope>
    <source>
        <strain evidence="2">KCTC 43072 / ATSA2</strain>
    </source>
</reference>
<evidence type="ECO:0000313" key="2">
    <source>
        <dbReference type="Proteomes" id="UP000316968"/>
    </source>
</evidence>
<organism evidence="1 2">
    <name type="scientific">Saccharibacillus brassicae</name>
    <dbReference type="NCBI Taxonomy" id="2583377"/>
    <lineage>
        <taxon>Bacteria</taxon>
        <taxon>Bacillati</taxon>
        <taxon>Bacillota</taxon>
        <taxon>Bacilli</taxon>
        <taxon>Bacillales</taxon>
        <taxon>Paenibacillaceae</taxon>
        <taxon>Saccharibacillus</taxon>
    </lineage>
</organism>
<proteinExistence type="predicted"/>
<dbReference type="KEGG" id="saca:FFV09_02425"/>
<dbReference type="RefSeq" id="WP_141446208.1">
    <property type="nucleotide sequence ID" value="NZ_CBCSAZ010000001.1"/>
</dbReference>
<dbReference type="AlphaFoldDB" id="A0A4Y6UTY7"/>
<evidence type="ECO:0000313" key="1">
    <source>
        <dbReference type="EMBL" id="QDH19821.1"/>
    </source>
</evidence>
<dbReference type="Proteomes" id="UP000316968">
    <property type="component" value="Chromosome"/>
</dbReference>
<dbReference type="OrthoDB" id="2679429at2"/>
<accession>A0A4Y6UTY7</accession>
<sequence length="70" mass="7984">MEETTVIAIHFTDGEVLELGITEEEFERLDGEITSNPWVEIDGNTINTATIKYFWFYEIPADEEAGEEAL</sequence>
<keyword evidence="2" id="KW-1185">Reference proteome</keyword>
<dbReference type="EMBL" id="CP041217">
    <property type="protein sequence ID" value="QDH19821.1"/>
    <property type="molecule type" value="Genomic_DNA"/>
</dbReference>
<gene>
    <name evidence="1" type="ORF">FFV09_02425</name>
</gene>
<name>A0A4Y6UTY7_SACBS</name>
<protein>
    <submittedName>
        <fullName evidence="1">Uncharacterized protein</fullName>
    </submittedName>
</protein>